<comment type="subcellular location">
    <subcellularLocation>
        <location evidence="1">Cell membrane</location>
        <topology evidence="1">Multi-pass membrane protein</topology>
    </subcellularLocation>
</comment>
<sequence length="348" mass="36167">MSRRDRGGEVSVAKTFPKRAVSSLALPTLLLLLVTLATALLAVGLGSVPISLADTLKAIGHGLSGTGLSGNDVIVWQLRLPRVVLGFLVGAALGVSGGAFQGVFRNPLADPYLMGVASGAGLGATLVIALGLATLWLPLFALLGALLSVFTALMIAREGKRLPPARLILAGVVVGSILTAFTTYLLLQNADRIRQVFAFTLGNLAFAGWPQVGKLLPYVLIGGGVLLLLAKALNTLQLGDLTAHSLGLPVERLRLLVIVAASLCTAGAVSYAGIIGFIGLVTPHLVRRLWGADHRILLPVSAIAGGTLLVLSDLLARTLTRPAELPVGVVTTLLGGPFFLYLLRRQKT</sequence>
<dbReference type="PANTHER" id="PTHR30472:SF25">
    <property type="entry name" value="ABC TRANSPORTER PERMEASE PROTEIN MJ0876-RELATED"/>
    <property type="match status" value="1"/>
</dbReference>
<evidence type="ECO:0000256" key="2">
    <source>
        <dbReference type="ARBA" id="ARBA00007935"/>
    </source>
</evidence>
<dbReference type="InterPro" id="IPR000522">
    <property type="entry name" value="ABC_transptr_permease_BtuC"/>
</dbReference>
<keyword evidence="10" id="KW-1185">Reference proteome</keyword>
<dbReference type="CDD" id="cd06550">
    <property type="entry name" value="TM_ABC_iron-siderophores_like"/>
    <property type="match status" value="1"/>
</dbReference>
<evidence type="ECO:0000256" key="6">
    <source>
        <dbReference type="ARBA" id="ARBA00022989"/>
    </source>
</evidence>
<feature type="transmembrane region" description="Helical" evidence="8">
    <location>
        <begin position="21"/>
        <end position="45"/>
    </location>
</feature>
<evidence type="ECO:0000313" key="10">
    <source>
        <dbReference type="Proteomes" id="UP001060261"/>
    </source>
</evidence>
<feature type="transmembrane region" description="Helical" evidence="8">
    <location>
        <begin position="216"/>
        <end position="233"/>
    </location>
</feature>
<feature type="transmembrane region" description="Helical" evidence="8">
    <location>
        <begin position="253"/>
        <end position="286"/>
    </location>
</feature>
<dbReference type="Gene3D" id="1.10.3470.10">
    <property type="entry name" value="ABC transporter involved in vitamin B12 uptake, BtuC"/>
    <property type="match status" value="1"/>
</dbReference>
<evidence type="ECO:0000256" key="1">
    <source>
        <dbReference type="ARBA" id="ARBA00004651"/>
    </source>
</evidence>
<evidence type="ECO:0000256" key="3">
    <source>
        <dbReference type="ARBA" id="ARBA00022448"/>
    </source>
</evidence>
<keyword evidence="7 8" id="KW-0472">Membrane</keyword>
<keyword evidence="6 8" id="KW-1133">Transmembrane helix</keyword>
<dbReference type="InterPro" id="IPR037294">
    <property type="entry name" value="ABC_BtuC-like"/>
</dbReference>
<feature type="transmembrane region" description="Helical" evidence="8">
    <location>
        <begin position="83"/>
        <end position="104"/>
    </location>
</feature>
<organism evidence="9 10">
    <name type="scientific">Deinococcus rubellus</name>
    <dbReference type="NCBI Taxonomy" id="1889240"/>
    <lineage>
        <taxon>Bacteria</taxon>
        <taxon>Thermotogati</taxon>
        <taxon>Deinococcota</taxon>
        <taxon>Deinococci</taxon>
        <taxon>Deinococcales</taxon>
        <taxon>Deinococcaceae</taxon>
        <taxon>Deinococcus</taxon>
    </lineage>
</organism>
<feature type="transmembrane region" description="Helical" evidence="8">
    <location>
        <begin position="111"/>
        <end position="130"/>
    </location>
</feature>
<reference evidence="9" key="1">
    <citation type="submission" date="2022-09" db="EMBL/GenBank/DDBJ databases">
        <title>genome sequence of Deinococcus rubellus.</title>
        <authorList>
            <person name="Srinivasan S."/>
        </authorList>
    </citation>
    <scope>NUCLEOTIDE SEQUENCE</scope>
    <source>
        <strain evidence="9">Ant6</strain>
    </source>
</reference>
<protein>
    <submittedName>
        <fullName evidence="9">Iron ABC transporter permease</fullName>
    </submittedName>
</protein>
<comment type="similarity">
    <text evidence="2">Belongs to the binding-protein-dependent transport system permease family. FecCD subfamily.</text>
</comment>
<proteinExistence type="inferred from homology"/>
<evidence type="ECO:0000313" key="9">
    <source>
        <dbReference type="EMBL" id="UWX63792.1"/>
    </source>
</evidence>
<dbReference type="Pfam" id="PF01032">
    <property type="entry name" value="FecCD"/>
    <property type="match status" value="1"/>
</dbReference>
<evidence type="ECO:0000256" key="4">
    <source>
        <dbReference type="ARBA" id="ARBA00022475"/>
    </source>
</evidence>
<feature type="transmembrane region" description="Helical" evidence="8">
    <location>
        <begin position="136"/>
        <end position="155"/>
    </location>
</feature>
<gene>
    <name evidence="9" type="ORF">N0D28_13815</name>
</gene>
<dbReference type="SUPFAM" id="SSF81345">
    <property type="entry name" value="ABC transporter involved in vitamin B12 uptake, BtuC"/>
    <property type="match status" value="1"/>
</dbReference>
<dbReference type="PANTHER" id="PTHR30472">
    <property type="entry name" value="FERRIC ENTEROBACTIN TRANSPORT SYSTEM PERMEASE PROTEIN"/>
    <property type="match status" value="1"/>
</dbReference>
<keyword evidence="4" id="KW-1003">Cell membrane</keyword>
<dbReference type="EMBL" id="CP104213">
    <property type="protein sequence ID" value="UWX63792.1"/>
    <property type="molecule type" value="Genomic_DNA"/>
</dbReference>
<dbReference type="Proteomes" id="UP001060261">
    <property type="component" value="Chromosome"/>
</dbReference>
<feature type="transmembrane region" description="Helical" evidence="8">
    <location>
        <begin position="167"/>
        <end position="187"/>
    </location>
</feature>
<keyword evidence="5 8" id="KW-0812">Transmembrane</keyword>
<name>A0ABY5YI61_9DEIO</name>
<evidence type="ECO:0000256" key="8">
    <source>
        <dbReference type="SAM" id="Phobius"/>
    </source>
</evidence>
<feature type="transmembrane region" description="Helical" evidence="8">
    <location>
        <begin position="298"/>
        <end position="319"/>
    </location>
</feature>
<accession>A0ABY5YI61</accession>
<evidence type="ECO:0000256" key="7">
    <source>
        <dbReference type="ARBA" id="ARBA00023136"/>
    </source>
</evidence>
<feature type="transmembrane region" description="Helical" evidence="8">
    <location>
        <begin position="325"/>
        <end position="343"/>
    </location>
</feature>
<keyword evidence="3" id="KW-0813">Transport</keyword>
<evidence type="ECO:0000256" key="5">
    <source>
        <dbReference type="ARBA" id="ARBA00022692"/>
    </source>
</evidence>